<feature type="compositionally biased region" description="Basic and acidic residues" evidence="2">
    <location>
        <begin position="223"/>
        <end position="232"/>
    </location>
</feature>
<sequence>MEKSFKQAVNFKWSQLSPLIHFDQEYSNHAAATNDSQLKENMINMALSLMAESHENKIKEEKNKIGRLQDHQTSVLKAVEDKKNEYKIKNSLIDGKFLICLISACPKFVYNLFSSYGDIVHVHSIQDSKFLVFTGNGCIDGSGDIKGTEMALLDFQVLFYDETITNVLRLPEISDVQFTNTPKIVLPDSSIPGSLDSLTAKKATKMKSNLKFNIEETIEEEKDGDKDKDKNRMASQESMTNDPTPNDSCPSFFLGTKSGTGYILQLSIELKDNSIILKVDMKHTKKDLSLSPILASSFLRHPFPIILVACSQYGITKSAATSGLQSVITGIDGLSGDILMFWSLATQTVDRVVSANKKTRVLGKAIVANKGPLRLPDKNILSVYCDFEKPHIYISSNEGDVFKLNVHKNEKDAIFDHNLKVEI</sequence>
<reference evidence="4" key="1">
    <citation type="journal article" date="2018" name="Nat. Microbiol.">
        <title>Leveraging single-cell genomics to expand the fungal tree of life.</title>
        <authorList>
            <person name="Ahrendt S.R."/>
            <person name="Quandt C.A."/>
            <person name="Ciobanu D."/>
            <person name="Clum A."/>
            <person name="Salamov A."/>
            <person name="Andreopoulos B."/>
            <person name="Cheng J.F."/>
            <person name="Woyke T."/>
            <person name="Pelin A."/>
            <person name="Henrissat B."/>
            <person name="Reynolds N.K."/>
            <person name="Benny G.L."/>
            <person name="Smith M.E."/>
            <person name="James T.Y."/>
            <person name="Grigoriev I.V."/>
        </authorList>
    </citation>
    <scope>NUCLEOTIDE SEQUENCE [LARGE SCALE GENOMIC DNA]</scope>
    <source>
        <strain evidence="4">CSF55</strain>
    </source>
</reference>
<name>A0A4P9YRH2_ROZAC</name>
<evidence type="ECO:0000256" key="1">
    <source>
        <dbReference type="SAM" id="Coils"/>
    </source>
</evidence>
<organism evidence="3 4">
    <name type="scientific">Rozella allomycis (strain CSF55)</name>
    <dbReference type="NCBI Taxonomy" id="988480"/>
    <lineage>
        <taxon>Eukaryota</taxon>
        <taxon>Fungi</taxon>
        <taxon>Fungi incertae sedis</taxon>
        <taxon>Cryptomycota</taxon>
        <taxon>Cryptomycota incertae sedis</taxon>
        <taxon>Rozella</taxon>
    </lineage>
</organism>
<feature type="region of interest" description="Disordered" evidence="2">
    <location>
        <begin position="216"/>
        <end position="248"/>
    </location>
</feature>
<feature type="compositionally biased region" description="Polar residues" evidence="2">
    <location>
        <begin position="233"/>
        <end position="248"/>
    </location>
</feature>
<accession>A0A4P9YRH2</accession>
<gene>
    <name evidence="3" type="ORF">ROZALSC1DRAFT_20627</name>
</gene>
<dbReference type="AlphaFoldDB" id="A0A4P9YRH2"/>
<protein>
    <submittedName>
        <fullName evidence="3">Uncharacterized protein</fullName>
    </submittedName>
</protein>
<evidence type="ECO:0000313" key="3">
    <source>
        <dbReference type="EMBL" id="RKP21310.1"/>
    </source>
</evidence>
<evidence type="ECO:0000313" key="4">
    <source>
        <dbReference type="Proteomes" id="UP000281549"/>
    </source>
</evidence>
<proteinExistence type="predicted"/>
<keyword evidence="1" id="KW-0175">Coiled coil</keyword>
<dbReference type="Proteomes" id="UP000281549">
    <property type="component" value="Unassembled WGS sequence"/>
</dbReference>
<feature type="coiled-coil region" evidence="1">
    <location>
        <begin position="44"/>
        <end position="71"/>
    </location>
</feature>
<evidence type="ECO:0000256" key="2">
    <source>
        <dbReference type="SAM" id="MobiDB-lite"/>
    </source>
</evidence>
<dbReference type="EMBL" id="ML004967">
    <property type="protein sequence ID" value="RKP21310.1"/>
    <property type="molecule type" value="Genomic_DNA"/>
</dbReference>